<feature type="region of interest" description="Disordered" evidence="3">
    <location>
        <begin position="708"/>
        <end position="845"/>
    </location>
</feature>
<keyword evidence="2" id="KW-0175">Coiled coil</keyword>
<accession>A0ABN8R803</accession>
<reference evidence="5 6" key="1">
    <citation type="submission" date="2022-05" db="EMBL/GenBank/DDBJ databases">
        <authorList>
            <consortium name="Genoscope - CEA"/>
            <person name="William W."/>
        </authorList>
    </citation>
    <scope>NUCLEOTIDE SEQUENCE [LARGE SCALE GENOMIC DNA]</scope>
</reference>
<protein>
    <recommendedName>
        <fullName evidence="4">RRM domain-containing protein</fullName>
    </recommendedName>
</protein>
<comment type="caution">
    <text evidence="5">The sequence shown here is derived from an EMBL/GenBank/DDBJ whole genome shotgun (WGS) entry which is preliminary data.</text>
</comment>
<feature type="compositionally biased region" description="Acidic residues" evidence="3">
    <location>
        <begin position="488"/>
        <end position="500"/>
    </location>
</feature>
<feature type="compositionally biased region" description="Polar residues" evidence="3">
    <location>
        <begin position="828"/>
        <end position="843"/>
    </location>
</feature>
<sequence length="1013" mass="114815">MAGQRPFNFNQTGLNLLPLLGSPLGNPQQLLSQLQGLRAPRSNMGLGSFGQESYGRQRMQITDDHFRRELPDFDRRERSFREPYMRSQGRSGDNYSGENRDRVHGLMDREVPVDFLFPEMGSERNEEKYGRENMERQSYGMHSRGRSRSPVRSKGDIRDRQVSPSDRKYGSRNDLAVPWNALLRRHCYLVPPLDDTYVLALSGKQPGCRAVFIGGLPSMADEDIVREIFSVCGPIEQISLNSVRASTQVKHCQLRFVKLDSVERAVKFNGHVLVIGDGRDRKTKIGRIRVDYDKLPGGSEEVQSGMVVKEKVQLPQDEKEQDLSFEFTRKQAFHLLDLIRHDQALTESLGTLTHWFERGECNRSTVNVFHALLNTVNSLIKRLGSRRKEHEQRVEKQKQQAVERGNEIKQQCEAVCRVFEAATKQKAWDHFTKAQRKNITQWHGAIKNEIKSAKEAEIENRVEVGMDLDDEVPTLGGLIEQPALQTSEEAENQQDQEEDQTSLLTTKAKKRRVEASESDADSADSLRLENEKLRTQVESLKAIAEQNTSLMWSMQSYQYQAEEIRQQYNNMIAAKDYEIFSLTKALQDANILTDPKRAMAEFEILVDLGKDSHNVTDMDLDTEELTDDNENGNENSKLRMQDEIGGMEEFTEKSAENGTGVDPADGSGGLQSDSLGTELVEVSNSKELCLESYPVQEVPVKEGDIGYPVESENVDIETEEKGIKEEVTDEKLDEGKVADDKKSNQAEEDINTEGKAEVFVEDEKSHEEDAEKQTGQEEKETEKMKEVKDDNVEEEGSGRFVEIDDEQFEVIDDMDEEDSDDDYKEITAVSSSLQVFDNSAQKVQDNEKAEYMNSDRANEQLASDSANYAEHDSSTQEKTQQSEDDYKEVNAQQQVTTDSSNYQLNYDSQYQAWLSAAVNSRPSMNYGPNQVRISGEELVLVGIICSYLQLCPAGATSGEIRDYLSRQFKERRRDVVDRLLCSLPVLFKAEDASGNAKWKFCGLEKLAEAKGES</sequence>
<keyword evidence="1" id="KW-0694">RNA-binding</keyword>
<dbReference type="PROSITE" id="PS50102">
    <property type="entry name" value="RRM"/>
    <property type="match status" value="1"/>
</dbReference>
<dbReference type="EMBL" id="CALNXK010000201">
    <property type="protein sequence ID" value="CAH3175464.1"/>
    <property type="molecule type" value="Genomic_DNA"/>
</dbReference>
<proteinExistence type="predicted"/>
<feature type="domain" description="RRM" evidence="4">
    <location>
        <begin position="209"/>
        <end position="288"/>
    </location>
</feature>
<feature type="region of interest" description="Disordered" evidence="3">
    <location>
        <begin position="652"/>
        <end position="674"/>
    </location>
</feature>
<evidence type="ECO:0000313" key="6">
    <source>
        <dbReference type="Proteomes" id="UP001159405"/>
    </source>
</evidence>
<dbReference type="PANTHER" id="PTHR16001:SF4">
    <property type="entry name" value="ECTO-NOX DISULFIDE-THIOL EXCHANGER 1-LIKE PROTEIN"/>
    <property type="match status" value="1"/>
</dbReference>
<dbReference type="InterPro" id="IPR012677">
    <property type="entry name" value="Nucleotide-bd_a/b_plait_sf"/>
</dbReference>
<feature type="compositionally biased region" description="Basic and acidic residues" evidence="3">
    <location>
        <begin position="122"/>
        <end position="135"/>
    </location>
</feature>
<feature type="region of interest" description="Disordered" evidence="3">
    <location>
        <begin position="865"/>
        <end position="898"/>
    </location>
</feature>
<feature type="region of interest" description="Disordered" evidence="3">
    <location>
        <begin position="486"/>
        <end position="527"/>
    </location>
</feature>
<name>A0ABN8R803_9CNID</name>
<dbReference type="InterPro" id="IPR000504">
    <property type="entry name" value="RRM_dom"/>
</dbReference>
<dbReference type="SUPFAM" id="SSF54928">
    <property type="entry name" value="RNA-binding domain, RBD"/>
    <property type="match status" value="1"/>
</dbReference>
<evidence type="ECO:0000313" key="5">
    <source>
        <dbReference type="EMBL" id="CAH3175464.1"/>
    </source>
</evidence>
<feature type="compositionally biased region" description="Basic and acidic residues" evidence="3">
    <location>
        <begin position="719"/>
        <end position="745"/>
    </location>
</feature>
<feature type="coiled-coil region" evidence="2">
    <location>
        <begin position="380"/>
        <end position="407"/>
    </location>
</feature>
<evidence type="ECO:0000259" key="4">
    <source>
        <dbReference type="PROSITE" id="PS50102"/>
    </source>
</evidence>
<dbReference type="Proteomes" id="UP001159405">
    <property type="component" value="Unassembled WGS sequence"/>
</dbReference>
<dbReference type="Pfam" id="PF00076">
    <property type="entry name" value="RRM_1"/>
    <property type="match status" value="1"/>
</dbReference>
<evidence type="ECO:0000256" key="3">
    <source>
        <dbReference type="SAM" id="MobiDB-lite"/>
    </source>
</evidence>
<feature type="compositionally biased region" description="Basic and acidic residues" evidence="3">
    <location>
        <begin position="153"/>
        <end position="169"/>
    </location>
</feature>
<dbReference type="InterPro" id="IPR038876">
    <property type="entry name" value="ENOX"/>
</dbReference>
<evidence type="ECO:0000256" key="1">
    <source>
        <dbReference type="PROSITE-ProRule" id="PRU00176"/>
    </source>
</evidence>
<dbReference type="PANTHER" id="PTHR16001">
    <property type="entry name" value="ECTO-NOX DISULFIDE-THIOL EXCHANGER"/>
    <property type="match status" value="1"/>
</dbReference>
<gene>
    <name evidence="5" type="ORF">PLOB_00017007</name>
</gene>
<feature type="compositionally biased region" description="Basic and acidic residues" evidence="3">
    <location>
        <begin position="752"/>
        <end position="790"/>
    </location>
</feature>
<feature type="region of interest" description="Disordered" evidence="3">
    <location>
        <begin position="122"/>
        <end position="169"/>
    </location>
</feature>
<keyword evidence="6" id="KW-1185">Reference proteome</keyword>
<dbReference type="InterPro" id="IPR035979">
    <property type="entry name" value="RBD_domain_sf"/>
</dbReference>
<evidence type="ECO:0000256" key="2">
    <source>
        <dbReference type="SAM" id="Coils"/>
    </source>
</evidence>
<dbReference type="Gene3D" id="3.30.70.330">
    <property type="match status" value="1"/>
</dbReference>
<organism evidence="5 6">
    <name type="scientific">Porites lobata</name>
    <dbReference type="NCBI Taxonomy" id="104759"/>
    <lineage>
        <taxon>Eukaryota</taxon>
        <taxon>Metazoa</taxon>
        <taxon>Cnidaria</taxon>
        <taxon>Anthozoa</taxon>
        <taxon>Hexacorallia</taxon>
        <taxon>Scleractinia</taxon>
        <taxon>Fungiina</taxon>
        <taxon>Poritidae</taxon>
        <taxon>Porites</taxon>
    </lineage>
</organism>
<feature type="compositionally biased region" description="Acidic residues" evidence="3">
    <location>
        <begin position="803"/>
        <end position="823"/>
    </location>
</feature>